<comment type="caution">
    <text evidence="1">The sequence shown here is derived from an EMBL/GenBank/DDBJ whole genome shotgun (WGS) entry which is preliminary data.</text>
</comment>
<protein>
    <recommendedName>
        <fullName evidence="3">Lipoprotein</fullName>
    </recommendedName>
</protein>
<organism evidence="1 2">
    <name type="scientific">Actinoplanes couchii</name>
    <dbReference type="NCBI Taxonomy" id="403638"/>
    <lineage>
        <taxon>Bacteria</taxon>
        <taxon>Bacillati</taxon>
        <taxon>Actinomycetota</taxon>
        <taxon>Actinomycetes</taxon>
        <taxon>Micromonosporales</taxon>
        <taxon>Micromonosporaceae</taxon>
        <taxon>Actinoplanes</taxon>
    </lineage>
</organism>
<evidence type="ECO:0000313" key="2">
    <source>
        <dbReference type="Proteomes" id="UP000612282"/>
    </source>
</evidence>
<proteinExistence type="predicted"/>
<reference evidence="1 2" key="1">
    <citation type="submission" date="2021-01" db="EMBL/GenBank/DDBJ databases">
        <title>Whole genome shotgun sequence of Actinoplanes couchii NBRC 106145.</title>
        <authorList>
            <person name="Komaki H."/>
            <person name="Tamura T."/>
        </authorList>
    </citation>
    <scope>NUCLEOTIDE SEQUENCE [LARGE SCALE GENOMIC DNA]</scope>
    <source>
        <strain evidence="1 2">NBRC 106145</strain>
    </source>
</reference>
<sequence>MTMPVDGRRTGPIVLAASVVGILLAACQSSVEPQQPDTRAVDPSVPDGRLLESVLVIEKARASGAPGYSYVPMTQPAGLTEMSAGLQTGVVADSYTFGDPSVWAVVEFSAEPTGTCEGIRSGGDAGRCVRQGAVETGRPGTGFENVTVYFTDSGGVRSVSSESPQIAVAGKFWATVEFVPIDEAGWFSDLLSRARSAPKI</sequence>
<accession>A0ABQ3X950</accession>
<name>A0ABQ3X950_9ACTN</name>
<evidence type="ECO:0000313" key="1">
    <source>
        <dbReference type="EMBL" id="GID54948.1"/>
    </source>
</evidence>
<dbReference type="EMBL" id="BOMG01000044">
    <property type="protein sequence ID" value="GID54948.1"/>
    <property type="molecule type" value="Genomic_DNA"/>
</dbReference>
<gene>
    <name evidence="1" type="ORF">Aco03nite_033520</name>
</gene>
<dbReference type="Proteomes" id="UP000612282">
    <property type="component" value="Unassembled WGS sequence"/>
</dbReference>
<evidence type="ECO:0008006" key="3">
    <source>
        <dbReference type="Google" id="ProtNLM"/>
    </source>
</evidence>
<keyword evidence="2" id="KW-1185">Reference proteome</keyword>